<dbReference type="EMBL" id="CAJZAH010000002">
    <property type="protein sequence ID" value="CAG9173228.1"/>
    <property type="molecule type" value="Genomic_DNA"/>
</dbReference>
<dbReference type="Proteomes" id="UP000721236">
    <property type="component" value="Unassembled WGS sequence"/>
</dbReference>
<evidence type="ECO:0008006" key="3">
    <source>
        <dbReference type="Google" id="ProtNLM"/>
    </source>
</evidence>
<dbReference type="InterPro" id="IPR019908">
    <property type="entry name" value="Toxin_RalR"/>
</dbReference>
<keyword evidence="2" id="KW-1185">Reference proteome</keyword>
<protein>
    <recommendedName>
        <fullName evidence="3">Restriction alleviation protein, Lar family</fullName>
    </recommendedName>
</protein>
<name>A0ABN7YIN5_9BURK</name>
<dbReference type="RefSeq" id="WP_224041751.1">
    <property type="nucleotide sequence ID" value="NZ_CAJZAH010000002.1"/>
</dbReference>
<sequence length="366" mass="38952">MATDLKPCPFCGSDEITVGSFASAEFERHYVKCEECDCAAQGHDCEADAIAAWNRRAAPADKQGGGLMLHASDVDFLAERFRRLFDACGYPLPKFADNGVALIEIAGSCIGGVLANAEMLARVAPSVPEATVYAECRECSNCLHIGINDAHNEDASCSNCDWTGPSPKEDVCPGCAQTGTMGAACPKCSSAYRLLCDTNIAAPQPSEQQADCKCRRLGGWTGTHHPLCDSAEQPAEEARGYEFKPSRHDKGAVIWAVATMLRKWSALGDNLAAHDDFTTAMAQTMIEYDSVAKTAEEARGVDAVKALTRLIDAVENAHSDLFAQCASNPIRNAWGKEVSVAKLNEAAELALSLRAALAASRKGASV</sequence>
<proteinExistence type="predicted"/>
<dbReference type="Pfam" id="PF14354">
    <property type="entry name" value="Lar_restr_allev"/>
    <property type="match status" value="1"/>
</dbReference>
<dbReference type="NCBIfam" id="TIGR03655">
    <property type="entry name" value="anti_R_Lar"/>
    <property type="match status" value="1"/>
</dbReference>
<evidence type="ECO:0000313" key="1">
    <source>
        <dbReference type="EMBL" id="CAG9173228.1"/>
    </source>
</evidence>
<accession>A0ABN7YIN5</accession>
<reference evidence="1 2" key="1">
    <citation type="submission" date="2021-08" db="EMBL/GenBank/DDBJ databases">
        <authorList>
            <person name="Peeters C."/>
        </authorList>
    </citation>
    <scope>NUCLEOTIDE SEQUENCE [LARGE SCALE GENOMIC DNA]</scope>
    <source>
        <strain evidence="1 2">LMG 21510</strain>
    </source>
</reference>
<organism evidence="1 2">
    <name type="scientific">Cupriavidus respiraculi</name>
    <dbReference type="NCBI Taxonomy" id="195930"/>
    <lineage>
        <taxon>Bacteria</taxon>
        <taxon>Pseudomonadati</taxon>
        <taxon>Pseudomonadota</taxon>
        <taxon>Betaproteobacteria</taxon>
        <taxon>Burkholderiales</taxon>
        <taxon>Burkholderiaceae</taxon>
        <taxon>Cupriavidus</taxon>
    </lineage>
</organism>
<evidence type="ECO:0000313" key="2">
    <source>
        <dbReference type="Proteomes" id="UP000721236"/>
    </source>
</evidence>
<comment type="caution">
    <text evidence="1">The sequence shown here is derived from an EMBL/GenBank/DDBJ whole genome shotgun (WGS) entry which is preliminary data.</text>
</comment>
<gene>
    <name evidence="1" type="ORF">LMG21510_02192</name>
</gene>